<dbReference type="SUPFAM" id="SSF55785">
    <property type="entry name" value="PYP-like sensor domain (PAS domain)"/>
    <property type="match status" value="1"/>
</dbReference>
<dbReference type="PROSITE" id="PS50113">
    <property type="entry name" value="PAC"/>
    <property type="match status" value="1"/>
</dbReference>
<dbReference type="InterPro" id="IPR000160">
    <property type="entry name" value="GGDEF_dom"/>
</dbReference>
<dbReference type="STRING" id="1236971.JCM9152_2781"/>
<feature type="domain" description="PAC" evidence="2">
    <location>
        <begin position="82"/>
        <end position="133"/>
    </location>
</feature>
<organism evidence="5 6">
    <name type="scientific">Halalkalibacter hemicellulosilyticusJCM 9152</name>
    <dbReference type="NCBI Taxonomy" id="1236971"/>
    <lineage>
        <taxon>Bacteria</taxon>
        <taxon>Bacillati</taxon>
        <taxon>Bacillota</taxon>
        <taxon>Bacilli</taxon>
        <taxon>Bacillales</taxon>
        <taxon>Bacillaceae</taxon>
        <taxon>Halalkalibacter</taxon>
    </lineage>
</organism>
<dbReference type="SUPFAM" id="SSF55073">
    <property type="entry name" value="Nucleotide cyclase"/>
    <property type="match status" value="1"/>
</dbReference>
<gene>
    <name evidence="5" type="ORF">JCM9152_2781</name>
</gene>
<dbReference type="Pfam" id="PF00990">
    <property type="entry name" value="GGDEF"/>
    <property type="match status" value="1"/>
</dbReference>
<dbReference type="NCBIfam" id="TIGR00254">
    <property type="entry name" value="GGDEF"/>
    <property type="match status" value="1"/>
</dbReference>
<dbReference type="PANTHER" id="PTHR44757">
    <property type="entry name" value="DIGUANYLATE CYCLASE DGCP"/>
    <property type="match status" value="1"/>
</dbReference>
<dbReference type="EMBL" id="BAUU01000018">
    <property type="protein sequence ID" value="GAE31322.1"/>
    <property type="molecule type" value="Genomic_DNA"/>
</dbReference>
<dbReference type="CDD" id="cd00130">
    <property type="entry name" value="PAS"/>
    <property type="match status" value="1"/>
</dbReference>
<dbReference type="NCBIfam" id="TIGR00229">
    <property type="entry name" value="sensory_box"/>
    <property type="match status" value="1"/>
</dbReference>
<dbReference type="Pfam" id="PF13426">
    <property type="entry name" value="PAS_9"/>
    <property type="match status" value="1"/>
</dbReference>
<accession>W4QHC8</accession>
<dbReference type="SMART" id="SM00052">
    <property type="entry name" value="EAL"/>
    <property type="match status" value="1"/>
</dbReference>
<dbReference type="InterPro" id="IPR035965">
    <property type="entry name" value="PAS-like_dom_sf"/>
</dbReference>
<dbReference type="Proteomes" id="UP000018895">
    <property type="component" value="Unassembled WGS sequence"/>
</dbReference>
<dbReference type="Gene3D" id="3.20.20.450">
    <property type="entry name" value="EAL domain"/>
    <property type="match status" value="1"/>
</dbReference>
<dbReference type="InterPro" id="IPR043128">
    <property type="entry name" value="Rev_trsase/Diguanyl_cyclase"/>
</dbReference>
<evidence type="ECO:0000313" key="5">
    <source>
        <dbReference type="EMBL" id="GAE31322.1"/>
    </source>
</evidence>
<comment type="caution">
    <text evidence="5">The sequence shown here is derived from an EMBL/GenBank/DDBJ whole genome shotgun (WGS) entry which is preliminary data.</text>
</comment>
<keyword evidence="6" id="KW-1185">Reference proteome</keyword>
<dbReference type="PANTHER" id="PTHR44757:SF2">
    <property type="entry name" value="BIOFILM ARCHITECTURE MAINTENANCE PROTEIN MBAA"/>
    <property type="match status" value="1"/>
</dbReference>
<evidence type="ECO:0000313" key="6">
    <source>
        <dbReference type="Proteomes" id="UP000018895"/>
    </source>
</evidence>
<feature type="domain" description="PAS" evidence="1">
    <location>
        <begin position="11"/>
        <end position="56"/>
    </location>
</feature>
<reference evidence="5" key="1">
    <citation type="journal article" date="2014" name="Genome Announc.">
        <title>Draft Genome Sequences of Three Alkaliphilic Bacillus Strains, Bacillus wakoensis JCM 9140T, Bacillus akibai JCM 9157T, and Bacillus hemicellulosilyticus JCM 9152T.</title>
        <authorList>
            <person name="Yuki M."/>
            <person name="Oshima K."/>
            <person name="Suda W."/>
            <person name="Oshida Y."/>
            <person name="Kitamura K."/>
            <person name="Iida T."/>
            <person name="Hattori M."/>
            <person name="Ohkuma M."/>
        </authorList>
    </citation>
    <scope>NUCLEOTIDE SEQUENCE [LARGE SCALE GENOMIC DNA]</scope>
    <source>
        <strain evidence="5">JCM 9152</strain>
    </source>
</reference>
<dbReference type="InterPro" id="IPR000700">
    <property type="entry name" value="PAS-assoc_C"/>
</dbReference>
<dbReference type="InterPro" id="IPR000014">
    <property type="entry name" value="PAS"/>
</dbReference>
<evidence type="ECO:0000259" key="1">
    <source>
        <dbReference type="PROSITE" id="PS50112"/>
    </source>
</evidence>
<dbReference type="CDD" id="cd01948">
    <property type="entry name" value="EAL"/>
    <property type="match status" value="1"/>
</dbReference>
<dbReference type="InterPro" id="IPR029787">
    <property type="entry name" value="Nucleotide_cyclase"/>
</dbReference>
<proteinExistence type="predicted"/>
<dbReference type="RefSeq" id="WP_052015914.1">
    <property type="nucleotide sequence ID" value="NZ_BAUU01000018.1"/>
</dbReference>
<sequence>MNTAFTRFIENDKNIETLVHCMNDGLLLIDNHMRIIAVNPAFEQMTQYSSDDVLNQPIRNVLVDDGQTVELLVQSVTAEEGWSGDIRVLRHEGESFWSTLSLTKVEQQSGICYYIGIMRDISEKKAKEEKLTYLSNYDQLTRLPNRHMLMMLAERAIRQEEHEAGRLDILFFDLDRFEKINKNYGYDMGDQLILQVAQRLRHIVGESILSRVSGDEFIILLKNHTHAKTLAKIEQIFRAFERPFAIGNHSFIVTISMGISSFPENGGDVTTLLQNADSALFHAKMEGRNHYVYYRTTMNDRVGQELALEQGLFEALKSDELEVFYQLQVDVETAEPYGVEALVRWNHPKHGVMAPGVFLPIAEEMGILAHIDEWVLNQACSQGKKWHDVGRQLVVSVNVSKAFFKQPDFIKRVEKALMLSNLEPEYLCLEITENTAALQVDDIREKLRILKGVGVHVSLDDFGTGYSSLSQLSLFPIDTLKIDQSFVRGEPSQTKNAIVRLIIGMAKTLDVSVICEGVETEEQLQLLKDEGCKHAQGYYFSKPVPSAQCEALMRV</sequence>
<protein>
    <submittedName>
        <fullName evidence="5">Diguanylate cyclase/phosphodiesterase</fullName>
    </submittedName>
</protein>
<feature type="domain" description="EAL" evidence="3">
    <location>
        <begin position="305"/>
        <end position="555"/>
    </location>
</feature>
<dbReference type="PROSITE" id="PS50887">
    <property type="entry name" value="GGDEF"/>
    <property type="match status" value="1"/>
</dbReference>
<dbReference type="InterPro" id="IPR052155">
    <property type="entry name" value="Biofilm_reg_signaling"/>
</dbReference>
<feature type="domain" description="GGDEF" evidence="4">
    <location>
        <begin position="165"/>
        <end position="296"/>
    </location>
</feature>
<dbReference type="Gene3D" id="3.30.450.20">
    <property type="entry name" value="PAS domain"/>
    <property type="match status" value="1"/>
</dbReference>
<dbReference type="OrthoDB" id="9759607at2"/>
<dbReference type="SMART" id="SM00091">
    <property type="entry name" value="PAS"/>
    <property type="match status" value="1"/>
</dbReference>
<dbReference type="InterPro" id="IPR001633">
    <property type="entry name" value="EAL_dom"/>
</dbReference>
<dbReference type="SUPFAM" id="SSF141868">
    <property type="entry name" value="EAL domain-like"/>
    <property type="match status" value="1"/>
</dbReference>
<dbReference type="InterPro" id="IPR035919">
    <property type="entry name" value="EAL_sf"/>
</dbReference>
<dbReference type="SMART" id="SM00267">
    <property type="entry name" value="GGDEF"/>
    <property type="match status" value="1"/>
</dbReference>
<dbReference type="Gene3D" id="3.30.70.270">
    <property type="match status" value="1"/>
</dbReference>
<evidence type="ECO:0000259" key="3">
    <source>
        <dbReference type="PROSITE" id="PS50883"/>
    </source>
</evidence>
<dbReference type="AlphaFoldDB" id="W4QHC8"/>
<dbReference type="PROSITE" id="PS50112">
    <property type="entry name" value="PAS"/>
    <property type="match status" value="1"/>
</dbReference>
<dbReference type="PROSITE" id="PS50883">
    <property type="entry name" value="EAL"/>
    <property type="match status" value="1"/>
</dbReference>
<dbReference type="Pfam" id="PF00563">
    <property type="entry name" value="EAL"/>
    <property type="match status" value="1"/>
</dbReference>
<dbReference type="CDD" id="cd01949">
    <property type="entry name" value="GGDEF"/>
    <property type="match status" value="1"/>
</dbReference>
<evidence type="ECO:0000259" key="4">
    <source>
        <dbReference type="PROSITE" id="PS50887"/>
    </source>
</evidence>
<evidence type="ECO:0000259" key="2">
    <source>
        <dbReference type="PROSITE" id="PS50113"/>
    </source>
</evidence>
<name>W4QHC8_9BACI</name>